<dbReference type="Proteomes" id="UP000288805">
    <property type="component" value="Unassembled WGS sequence"/>
</dbReference>
<comment type="caution">
    <text evidence="1">The sequence shown here is derived from an EMBL/GenBank/DDBJ whole genome shotgun (WGS) entry which is preliminary data.</text>
</comment>
<protein>
    <recommendedName>
        <fullName evidence="3">Reverse transcriptase RNase H-like domain-containing protein</fullName>
    </recommendedName>
</protein>
<dbReference type="EMBL" id="QGNW01000281">
    <property type="protein sequence ID" value="RVW79436.1"/>
    <property type="molecule type" value="Genomic_DNA"/>
</dbReference>
<evidence type="ECO:0000313" key="2">
    <source>
        <dbReference type="Proteomes" id="UP000288805"/>
    </source>
</evidence>
<organism evidence="1 2">
    <name type="scientific">Vitis vinifera</name>
    <name type="common">Grape</name>
    <dbReference type="NCBI Taxonomy" id="29760"/>
    <lineage>
        <taxon>Eukaryota</taxon>
        <taxon>Viridiplantae</taxon>
        <taxon>Streptophyta</taxon>
        <taxon>Embryophyta</taxon>
        <taxon>Tracheophyta</taxon>
        <taxon>Spermatophyta</taxon>
        <taxon>Magnoliopsida</taxon>
        <taxon>eudicotyledons</taxon>
        <taxon>Gunneridae</taxon>
        <taxon>Pentapetalae</taxon>
        <taxon>rosids</taxon>
        <taxon>Vitales</taxon>
        <taxon>Vitaceae</taxon>
        <taxon>Viteae</taxon>
        <taxon>Vitis</taxon>
    </lineage>
</organism>
<name>A0A438H4D1_VITVI</name>
<evidence type="ECO:0008006" key="3">
    <source>
        <dbReference type="Google" id="ProtNLM"/>
    </source>
</evidence>
<sequence>MRQRRWIELLKDYDCIIQYHPGKANAVADALSRKSVGSLAAIRGCERQLLEDLRSLQVHMRVLDSGALAANFRVQPDLVGRIKALQRTI</sequence>
<dbReference type="AlphaFoldDB" id="A0A438H4D1"/>
<proteinExistence type="predicted"/>
<accession>A0A438H4D1</accession>
<gene>
    <name evidence="1" type="ORF">CK203_056101</name>
</gene>
<evidence type="ECO:0000313" key="1">
    <source>
        <dbReference type="EMBL" id="RVW79436.1"/>
    </source>
</evidence>
<reference evidence="1 2" key="1">
    <citation type="journal article" date="2018" name="PLoS Genet.">
        <title>Population sequencing reveals clonal diversity and ancestral inbreeding in the grapevine cultivar Chardonnay.</title>
        <authorList>
            <person name="Roach M.J."/>
            <person name="Johnson D.L."/>
            <person name="Bohlmann J."/>
            <person name="van Vuuren H.J."/>
            <person name="Jones S.J."/>
            <person name="Pretorius I.S."/>
            <person name="Schmidt S.A."/>
            <person name="Borneman A.R."/>
        </authorList>
    </citation>
    <scope>NUCLEOTIDE SEQUENCE [LARGE SCALE GENOMIC DNA]</scope>
    <source>
        <strain evidence="2">cv. Chardonnay</strain>
        <tissue evidence="1">Leaf</tissue>
    </source>
</reference>